<feature type="domain" description="GGDEF" evidence="6">
    <location>
        <begin position="202"/>
        <end position="330"/>
    </location>
</feature>
<evidence type="ECO:0000256" key="3">
    <source>
        <dbReference type="PROSITE-ProRule" id="PRU00169"/>
    </source>
</evidence>
<keyword evidence="3" id="KW-0597">Phosphoprotein</keyword>
<dbReference type="InterPro" id="IPR011006">
    <property type="entry name" value="CheY-like_superfamily"/>
</dbReference>
<evidence type="ECO:0000256" key="1">
    <source>
        <dbReference type="ARBA" id="ARBA00012528"/>
    </source>
</evidence>
<dbReference type="Pfam" id="PF00990">
    <property type="entry name" value="GGDEF"/>
    <property type="match status" value="1"/>
</dbReference>
<dbReference type="InterPro" id="IPR043128">
    <property type="entry name" value="Rev_trsase/Diguanyl_cyclase"/>
</dbReference>
<sequence>MKEVVVCVDDDSTVLRALRSLLMARLEPGSRIEIAESGDEALELLQELDDEGLPCSVLVSDFIMPGMRGDELLVRVHRRWPEVLTVMLTGQSDLEGVKRSINEAALYRFIEKPFDNDDMVMTLQRARAAFRQARELAARTAELERLNQELEAIVAERTQQLEAANRELAALSRTDALTGLANRRCLDEALEHAWRRAGRAEQSLAAILLDIDHFKQVNDQHGHGVGDSVLVEVAGLLRRGVRATDLAGRWGGEEFLILCPDTDRDGALALAEKLRAAVEAHAFEVVGRKTSSFGVATLNPNEALADLLRRTDEALYRSKREGRNRVTQGD</sequence>
<dbReference type="PROSITE" id="PS50110">
    <property type="entry name" value="RESPONSE_REGULATORY"/>
    <property type="match status" value="1"/>
</dbReference>
<dbReference type="SUPFAM" id="SSF55073">
    <property type="entry name" value="Nucleotide cyclase"/>
    <property type="match status" value="1"/>
</dbReference>
<dbReference type="FunFam" id="3.30.70.270:FF:000001">
    <property type="entry name" value="Diguanylate cyclase domain protein"/>
    <property type="match status" value="1"/>
</dbReference>
<comment type="catalytic activity">
    <reaction evidence="2">
        <text>2 GTP = 3',3'-c-di-GMP + 2 diphosphate</text>
        <dbReference type="Rhea" id="RHEA:24898"/>
        <dbReference type="ChEBI" id="CHEBI:33019"/>
        <dbReference type="ChEBI" id="CHEBI:37565"/>
        <dbReference type="ChEBI" id="CHEBI:58805"/>
        <dbReference type="EC" id="2.7.7.65"/>
    </reaction>
</comment>
<accession>A0A931NCN4</accession>
<dbReference type="PANTHER" id="PTHR45138:SF9">
    <property type="entry name" value="DIGUANYLATE CYCLASE DGCM-RELATED"/>
    <property type="match status" value="1"/>
</dbReference>
<dbReference type="SMART" id="SM00448">
    <property type="entry name" value="REC"/>
    <property type="match status" value="1"/>
</dbReference>
<gene>
    <name evidence="7" type="ORF">I7X43_01125</name>
</gene>
<dbReference type="Gene3D" id="3.40.50.2300">
    <property type="match status" value="1"/>
</dbReference>
<dbReference type="AlphaFoldDB" id="A0A931NCN4"/>
<reference evidence="7" key="1">
    <citation type="submission" date="2020-12" db="EMBL/GenBank/DDBJ databases">
        <title>The genome sequence of Inhella sp. 4Y17.</title>
        <authorList>
            <person name="Liu Y."/>
        </authorList>
    </citation>
    <scope>NUCLEOTIDE SEQUENCE</scope>
    <source>
        <strain evidence="7">4Y10</strain>
    </source>
</reference>
<dbReference type="PANTHER" id="PTHR45138">
    <property type="entry name" value="REGULATORY COMPONENTS OF SENSORY TRANSDUCTION SYSTEM"/>
    <property type="match status" value="1"/>
</dbReference>
<dbReference type="RefSeq" id="WP_198099049.1">
    <property type="nucleotide sequence ID" value="NZ_JAEDAL010000001.1"/>
</dbReference>
<dbReference type="SUPFAM" id="SSF52172">
    <property type="entry name" value="CheY-like"/>
    <property type="match status" value="1"/>
</dbReference>
<evidence type="ECO:0000256" key="2">
    <source>
        <dbReference type="ARBA" id="ARBA00034247"/>
    </source>
</evidence>
<organism evidence="7 8">
    <name type="scientific">Inhella gelatinilytica</name>
    <dbReference type="NCBI Taxonomy" id="2795030"/>
    <lineage>
        <taxon>Bacteria</taxon>
        <taxon>Pseudomonadati</taxon>
        <taxon>Pseudomonadota</taxon>
        <taxon>Betaproteobacteria</taxon>
        <taxon>Burkholderiales</taxon>
        <taxon>Sphaerotilaceae</taxon>
        <taxon>Inhella</taxon>
    </lineage>
</organism>
<dbReference type="Pfam" id="PF00072">
    <property type="entry name" value="Response_reg"/>
    <property type="match status" value="1"/>
</dbReference>
<dbReference type="EC" id="2.7.7.65" evidence="1"/>
<feature type="coiled-coil region" evidence="4">
    <location>
        <begin position="133"/>
        <end position="174"/>
    </location>
</feature>
<dbReference type="PROSITE" id="PS50887">
    <property type="entry name" value="GGDEF"/>
    <property type="match status" value="1"/>
</dbReference>
<dbReference type="GO" id="GO:0052621">
    <property type="term" value="F:diguanylate cyclase activity"/>
    <property type="evidence" value="ECO:0007669"/>
    <property type="project" value="UniProtKB-EC"/>
</dbReference>
<name>A0A931NCN4_9BURK</name>
<evidence type="ECO:0000313" key="7">
    <source>
        <dbReference type="EMBL" id="MBH9551435.1"/>
    </source>
</evidence>
<dbReference type="SMART" id="SM00267">
    <property type="entry name" value="GGDEF"/>
    <property type="match status" value="1"/>
</dbReference>
<dbReference type="Gene3D" id="3.30.70.270">
    <property type="match status" value="1"/>
</dbReference>
<dbReference type="EMBL" id="JAEDAL010000001">
    <property type="protein sequence ID" value="MBH9551435.1"/>
    <property type="molecule type" value="Genomic_DNA"/>
</dbReference>
<dbReference type="GO" id="GO:0000160">
    <property type="term" value="P:phosphorelay signal transduction system"/>
    <property type="evidence" value="ECO:0007669"/>
    <property type="project" value="InterPro"/>
</dbReference>
<protein>
    <recommendedName>
        <fullName evidence="1">diguanylate cyclase</fullName>
        <ecNumber evidence="1">2.7.7.65</ecNumber>
    </recommendedName>
</protein>
<evidence type="ECO:0000259" key="5">
    <source>
        <dbReference type="PROSITE" id="PS50110"/>
    </source>
</evidence>
<evidence type="ECO:0000313" key="8">
    <source>
        <dbReference type="Proteomes" id="UP000620139"/>
    </source>
</evidence>
<dbReference type="InterPro" id="IPR029787">
    <property type="entry name" value="Nucleotide_cyclase"/>
</dbReference>
<keyword evidence="8" id="KW-1185">Reference proteome</keyword>
<evidence type="ECO:0000259" key="6">
    <source>
        <dbReference type="PROSITE" id="PS50887"/>
    </source>
</evidence>
<feature type="domain" description="Response regulatory" evidence="5">
    <location>
        <begin position="4"/>
        <end position="127"/>
    </location>
</feature>
<dbReference type="Proteomes" id="UP000620139">
    <property type="component" value="Unassembled WGS sequence"/>
</dbReference>
<comment type="caution">
    <text evidence="7">The sequence shown here is derived from an EMBL/GenBank/DDBJ whole genome shotgun (WGS) entry which is preliminary data.</text>
</comment>
<proteinExistence type="predicted"/>
<dbReference type="InterPro" id="IPR001789">
    <property type="entry name" value="Sig_transdc_resp-reg_receiver"/>
</dbReference>
<keyword evidence="4" id="KW-0175">Coiled coil</keyword>
<dbReference type="NCBIfam" id="TIGR00254">
    <property type="entry name" value="GGDEF"/>
    <property type="match status" value="1"/>
</dbReference>
<dbReference type="InterPro" id="IPR000160">
    <property type="entry name" value="GGDEF_dom"/>
</dbReference>
<dbReference type="CDD" id="cd01949">
    <property type="entry name" value="GGDEF"/>
    <property type="match status" value="1"/>
</dbReference>
<feature type="modified residue" description="4-aspartylphosphate" evidence="3">
    <location>
        <position position="61"/>
    </location>
</feature>
<evidence type="ECO:0000256" key="4">
    <source>
        <dbReference type="SAM" id="Coils"/>
    </source>
</evidence>
<dbReference type="InterPro" id="IPR050469">
    <property type="entry name" value="Diguanylate_Cyclase"/>
</dbReference>